<evidence type="ECO:0000256" key="1">
    <source>
        <dbReference type="SAM" id="MobiDB-lite"/>
    </source>
</evidence>
<proteinExistence type="predicted"/>
<dbReference type="EMBL" id="CM010722">
    <property type="protein sequence ID" value="RZC72762.1"/>
    <property type="molecule type" value="Genomic_DNA"/>
</dbReference>
<feature type="region of interest" description="Disordered" evidence="1">
    <location>
        <begin position="184"/>
        <end position="216"/>
    </location>
</feature>
<evidence type="ECO:0000313" key="3">
    <source>
        <dbReference type="Proteomes" id="UP000316621"/>
    </source>
</evidence>
<name>A0A4Y7KK59_PAPSO</name>
<keyword evidence="3" id="KW-1185">Reference proteome</keyword>
<reference evidence="2 3" key="1">
    <citation type="journal article" date="2018" name="Science">
        <title>The opium poppy genome and morphinan production.</title>
        <authorList>
            <person name="Guo L."/>
            <person name="Winzer T."/>
            <person name="Yang X."/>
            <person name="Li Y."/>
            <person name="Ning Z."/>
            <person name="He Z."/>
            <person name="Teodor R."/>
            <person name="Lu Y."/>
            <person name="Bowser T.A."/>
            <person name="Graham I.A."/>
            <person name="Ye K."/>
        </authorList>
    </citation>
    <scope>NUCLEOTIDE SEQUENCE [LARGE SCALE GENOMIC DNA]</scope>
    <source>
        <strain evidence="3">cv. HN1</strain>
        <tissue evidence="2">Leaves</tissue>
    </source>
</reference>
<dbReference type="Gramene" id="RZC72762">
    <property type="protein sequence ID" value="RZC72762"/>
    <property type="gene ID" value="C5167_048242"/>
</dbReference>
<feature type="region of interest" description="Disordered" evidence="1">
    <location>
        <begin position="69"/>
        <end position="99"/>
    </location>
</feature>
<accession>A0A4Y7KK59</accession>
<feature type="compositionally biased region" description="Basic and acidic residues" evidence="1">
    <location>
        <begin position="190"/>
        <end position="208"/>
    </location>
</feature>
<evidence type="ECO:0000313" key="2">
    <source>
        <dbReference type="EMBL" id="RZC72762.1"/>
    </source>
</evidence>
<gene>
    <name evidence="2" type="ORF">C5167_048242</name>
</gene>
<sequence length="259" mass="29886">MITLADIVELYGDNAKLNFPCLQRDRNEMGIYGTPRQSSFLPRLLRWNGQHRNRRNKKALHMTRVTRPRWGRGQQKISKRGTAEEFSGANSNQNDETEANVIGERVEEVKVDSTEQTTLYARIIQVLDTGDETSRKSLKDELLKIIEKESSKQNGETKAKVISENGCLRETDLGDRCVKWFKGKHKTSRNSREEPPPKKNKSEEKNGDQNDESMSGCLREFLEKRARLADGEEVHQFDYMSTKPWYPERILKPLGPFVT</sequence>
<dbReference type="AlphaFoldDB" id="A0A4Y7KK59"/>
<dbReference type="Proteomes" id="UP000316621">
    <property type="component" value="Chromosome 8"/>
</dbReference>
<protein>
    <submittedName>
        <fullName evidence="2">Uncharacterized protein</fullName>
    </submittedName>
</protein>
<organism evidence="2 3">
    <name type="scientific">Papaver somniferum</name>
    <name type="common">Opium poppy</name>
    <dbReference type="NCBI Taxonomy" id="3469"/>
    <lineage>
        <taxon>Eukaryota</taxon>
        <taxon>Viridiplantae</taxon>
        <taxon>Streptophyta</taxon>
        <taxon>Embryophyta</taxon>
        <taxon>Tracheophyta</taxon>
        <taxon>Spermatophyta</taxon>
        <taxon>Magnoliopsida</taxon>
        <taxon>Ranunculales</taxon>
        <taxon>Papaveraceae</taxon>
        <taxon>Papaveroideae</taxon>
        <taxon>Papaver</taxon>
    </lineage>
</organism>